<evidence type="ECO:0000256" key="13">
    <source>
        <dbReference type="ARBA" id="ARBA00060144"/>
    </source>
</evidence>
<evidence type="ECO:0000256" key="7">
    <source>
        <dbReference type="ARBA" id="ARBA00023242"/>
    </source>
</evidence>
<dbReference type="GO" id="GO:0005634">
    <property type="term" value="C:nucleus"/>
    <property type="evidence" value="ECO:0007669"/>
    <property type="project" value="UniProtKB-SubCell"/>
</dbReference>
<evidence type="ECO:0000256" key="6">
    <source>
        <dbReference type="ARBA" id="ARBA00023128"/>
    </source>
</evidence>
<dbReference type="InterPro" id="IPR018472">
    <property type="entry name" value="Ribosomal_mL64"/>
</dbReference>
<comment type="caution">
    <text evidence="15">The sequence shown here is derived from an EMBL/GenBank/DDBJ whole genome shotgun (WGS) entry which is preliminary data.</text>
</comment>
<sequence length="205" mass="24037">MLRNWRVLARSFATTASEEATPKVDISFLRPRHRIIAAGGIPPVQFDSERERAARRERFGRYGLASGVPVEELFPTAEEIEEEQAIGLFREFNDVKKEYNELQKKKKEAEVARLAELEKNLKKYPAALAKYEASLVKQEREKDDKELALEKRIREIQEYFGYWMDPKDPRFEVMLQQKEAEEKKAAKMAKRDEIQKKRYAENVQG</sequence>
<dbReference type="EMBL" id="NIPN01000076">
    <property type="protein sequence ID" value="OZG13691.1"/>
    <property type="molecule type" value="Genomic_DNA"/>
</dbReference>
<evidence type="ECO:0000256" key="4">
    <source>
        <dbReference type="ARBA" id="ARBA00022980"/>
    </source>
</evidence>
<evidence type="ECO:0000256" key="11">
    <source>
        <dbReference type="ARBA" id="ARBA00035184"/>
    </source>
</evidence>
<evidence type="ECO:0000313" key="16">
    <source>
        <dbReference type="Proteomes" id="UP000216463"/>
    </source>
</evidence>
<proteinExistence type="inferred from homology"/>
<keyword evidence="9" id="KW-0131">Cell cycle</keyword>
<comment type="subcellular location">
    <subcellularLocation>
        <location evidence="2">Mitochondrion</location>
    </subcellularLocation>
    <subcellularLocation>
        <location evidence="1">Nucleus</location>
    </subcellularLocation>
</comment>
<dbReference type="InterPro" id="IPR043035">
    <property type="entry name" value="Ribosomal_mL64_sf"/>
</dbReference>
<dbReference type="PANTHER" id="PTHR31761">
    <property type="entry name" value="GROWTH ARREST AND DNA DAMAGE-INDUCIBLE PROTEINS-INTERACTING PROTEIN 1 GADD45GIP1"/>
    <property type="match status" value="1"/>
</dbReference>
<accession>A0A261BTP7</accession>
<keyword evidence="16" id="KW-1185">Reference proteome</keyword>
<feature type="non-terminal residue" evidence="15">
    <location>
        <position position="1"/>
    </location>
</feature>
<comment type="function">
    <text evidence="13">Acts as a negative regulator of G1 to S cell cycle phase progression by inhibiting cyclin-dependent kinases. Inhibitory effects are additive with GADD45 proteins but also occur in the absence of GADD45 proteins. Acts as a repressor of the orphan nuclear receptor NR4A1 by inhibiting AB domain-mediated transcriptional activity. May be involved in the hormone-mediated regulation of NR4A1 transcriptional activity. May play a role in mitochondrial protein synthesis.</text>
</comment>
<reference evidence="15" key="1">
    <citation type="submission" date="2017-07" db="EMBL/GenBank/DDBJ databases">
        <title>Caenorhabditis latens genome sequence.</title>
        <authorList>
            <person name="Fierst J.L."/>
        </authorList>
    </citation>
    <scope>NUCLEOTIDE SEQUENCE [LARGE SCALE GENOMIC DNA]</scope>
    <source>
        <strain evidence="15">PX534</strain>
    </source>
</reference>
<keyword evidence="8" id="KW-0687">Ribonucleoprotein</keyword>
<organism evidence="15 16">
    <name type="scientific">Caenorhabditis latens</name>
    <dbReference type="NCBI Taxonomy" id="1503980"/>
    <lineage>
        <taxon>Eukaryota</taxon>
        <taxon>Metazoa</taxon>
        <taxon>Ecdysozoa</taxon>
        <taxon>Nematoda</taxon>
        <taxon>Chromadorea</taxon>
        <taxon>Rhabditida</taxon>
        <taxon>Rhabditina</taxon>
        <taxon>Rhabditomorpha</taxon>
        <taxon>Rhabditoidea</taxon>
        <taxon>Rhabditidae</taxon>
        <taxon>Peloderinae</taxon>
        <taxon>Caenorhabditis</taxon>
    </lineage>
</organism>
<comment type="similarity">
    <text evidence="3">Belongs to the mitochondrion-specific ribosomal protein mL64 family.</text>
</comment>
<evidence type="ECO:0000256" key="5">
    <source>
        <dbReference type="ARBA" id="ARBA00023054"/>
    </source>
</evidence>
<dbReference type="Proteomes" id="UP000216463">
    <property type="component" value="Unassembled WGS sequence"/>
</dbReference>
<dbReference type="GO" id="GO:1990904">
    <property type="term" value="C:ribonucleoprotein complex"/>
    <property type="evidence" value="ECO:0007669"/>
    <property type="project" value="UniProtKB-KW"/>
</dbReference>
<dbReference type="AlphaFoldDB" id="A0A261BTP7"/>
<dbReference type="GO" id="GO:0005739">
    <property type="term" value="C:mitochondrion"/>
    <property type="evidence" value="ECO:0007669"/>
    <property type="project" value="UniProtKB-SubCell"/>
</dbReference>
<keyword evidence="4" id="KW-0689">Ribosomal protein</keyword>
<evidence type="ECO:0000256" key="10">
    <source>
        <dbReference type="ARBA" id="ARBA00030700"/>
    </source>
</evidence>
<dbReference type="GO" id="GO:0005840">
    <property type="term" value="C:ribosome"/>
    <property type="evidence" value="ECO:0007669"/>
    <property type="project" value="UniProtKB-KW"/>
</dbReference>
<evidence type="ECO:0000256" key="12">
    <source>
        <dbReference type="ARBA" id="ARBA00035485"/>
    </source>
</evidence>
<dbReference type="STRING" id="1503980.A0A261BTP7"/>
<evidence type="ECO:0000256" key="8">
    <source>
        <dbReference type="ARBA" id="ARBA00023274"/>
    </source>
</evidence>
<feature type="coiled-coil region" evidence="14">
    <location>
        <begin position="92"/>
        <end position="197"/>
    </location>
</feature>
<evidence type="ECO:0000256" key="14">
    <source>
        <dbReference type="SAM" id="Coils"/>
    </source>
</evidence>
<keyword evidence="7" id="KW-0539">Nucleus</keyword>
<dbReference type="Pfam" id="PF10147">
    <property type="entry name" value="CR6_interact"/>
    <property type="match status" value="1"/>
</dbReference>
<name>A0A261BTP7_9PELO</name>
<evidence type="ECO:0000256" key="1">
    <source>
        <dbReference type="ARBA" id="ARBA00004123"/>
    </source>
</evidence>
<gene>
    <name evidence="15" type="ORF">FL83_11625</name>
</gene>
<keyword evidence="5 14" id="KW-0175">Coiled coil</keyword>
<evidence type="ECO:0000256" key="2">
    <source>
        <dbReference type="ARBA" id="ARBA00004173"/>
    </source>
</evidence>
<dbReference type="Gene3D" id="6.10.280.120">
    <property type="entry name" value="Growth arrest and DNA-damage-inducible proteins-interacting protein 1"/>
    <property type="match status" value="1"/>
</dbReference>
<evidence type="ECO:0000256" key="3">
    <source>
        <dbReference type="ARBA" id="ARBA00005421"/>
    </source>
</evidence>
<evidence type="ECO:0000313" key="15">
    <source>
        <dbReference type="EMBL" id="OZG13691.1"/>
    </source>
</evidence>
<protein>
    <recommendedName>
        <fullName evidence="11">Large ribosomal subunit protein mL64</fullName>
    </recommendedName>
    <alternativeName>
        <fullName evidence="10">39S ribosomal protein L59, mitochondrial</fullName>
    </alternativeName>
    <alternativeName>
        <fullName evidence="12">Growth arrest and DNA damage-inducible proteins-interacting protein 1</fullName>
    </alternativeName>
</protein>
<keyword evidence="6" id="KW-0496">Mitochondrion</keyword>
<dbReference type="PANTHER" id="PTHR31761:SF1">
    <property type="entry name" value="LARGE RIBOSOMAL SUBUNIT PROTEIN ML64"/>
    <property type="match status" value="1"/>
</dbReference>
<evidence type="ECO:0000256" key="9">
    <source>
        <dbReference type="ARBA" id="ARBA00023306"/>
    </source>
</evidence>